<organism evidence="1">
    <name type="scientific">mine drainage metagenome</name>
    <dbReference type="NCBI Taxonomy" id="410659"/>
    <lineage>
        <taxon>unclassified sequences</taxon>
        <taxon>metagenomes</taxon>
        <taxon>ecological metagenomes</taxon>
    </lineage>
</organism>
<evidence type="ECO:0000313" key="1">
    <source>
        <dbReference type="EMBL" id="CBI04124.1"/>
    </source>
</evidence>
<reference evidence="1" key="1">
    <citation type="submission" date="2009-10" db="EMBL/GenBank/DDBJ databases">
        <title>Diversity of trophic interactions inside an arsenic-rich microbial ecosystem.</title>
        <authorList>
            <person name="Bertin P.N."/>
            <person name="Heinrich-Salmeron A."/>
            <person name="Pelletier E."/>
            <person name="Goulhen-Chollet F."/>
            <person name="Arsene-Ploetze F."/>
            <person name="Gallien S."/>
            <person name="Calteau A."/>
            <person name="Vallenet D."/>
            <person name="Casiot C."/>
            <person name="Chane-Woon-Ming B."/>
            <person name="Giloteaux L."/>
            <person name="Barakat M."/>
            <person name="Bonnefoy V."/>
            <person name="Bruneel O."/>
            <person name="Chandler M."/>
            <person name="Cleiss J."/>
            <person name="Duran R."/>
            <person name="Elbaz-Poulichet F."/>
            <person name="Fonknechten N."/>
            <person name="Lauga B."/>
            <person name="Mornico D."/>
            <person name="Ortet P."/>
            <person name="Schaeffer C."/>
            <person name="Siguier P."/>
            <person name="Alexander Thil Smith A."/>
            <person name="Van Dorsselaer A."/>
            <person name="Weissenbach J."/>
            <person name="Medigue C."/>
            <person name="Le Paslier D."/>
        </authorList>
    </citation>
    <scope>NUCLEOTIDE SEQUENCE</scope>
</reference>
<comment type="caution">
    <text evidence="1">The sequence shown here is derived from an EMBL/GenBank/DDBJ whole genome shotgun (WGS) entry which is preliminary data.</text>
</comment>
<accession>E6QA98</accession>
<name>E6QA98_9ZZZZ</name>
<sequence length="55" mass="6304">MSAQWIWQRGWKDLIASIVGAHHPYDVQRDQDHAGSLLGARRLILFCVMQVMIQG</sequence>
<dbReference type="EMBL" id="CABP01000047">
    <property type="protein sequence ID" value="CBI04124.1"/>
    <property type="molecule type" value="Genomic_DNA"/>
</dbReference>
<protein>
    <submittedName>
        <fullName evidence="1">Uncharacterized protein</fullName>
    </submittedName>
</protein>
<dbReference type="AlphaFoldDB" id="E6QA98"/>
<proteinExistence type="predicted"/>
<gene>
    <name evidence="1" type="ORF">CARN5_2434</name>
</gene>